<dbReference type="Pfam" id="PF04733">
    <property type="entry name" value="Coatomer_E"/>
    <property type="match status" value="1"/>
</dbReference>
<dbReference type="AlphaFoldDB" id="A0A644Z0C6"/>
<dbReference type="EMBL" id="VSSQ01006940">
    <property type="protein sequence ID" value="MPM34330.1"/>
    <property type="molecule type" value="Genomic_DNA"/>
</dbReference>
<dbReference type="InterPro" id="IPR011990">
    <property type="entry name" value="TPR-like_helical_dom_sf"/>
</dbReference>
<proteinExistence type="predicted"/>
<organism evidence="2">
    <name type="scientific">bioreactor metagenome</name>
    <dbReference type="NCBI Taxonomy" id="1076179"/>
    <lineage>
        <taxon>unclassified sequences</taxon>
        <taxon>metagenomes</taxon>
        <taxon>ecological metagenomes</taxon>
    </lineage>
</organism>
<keyword evidence="1" id="KW-0175">Coiled coil</keyword>
<evidence type="ECO:0000313" key="2">
    <source>
        <dbReference type="EMBL" id="MPM34330.1"/>
    </source>
</evidence>
<gene>
    <name evidence="2" type="ORF">SDC9_80912</name>
</gene>
<dbReference type="SUPFAM" id="SSF48452">
    <property type="entry name" value="TPR-like"/>
    <property type="match status" value="1"/>
</dbReference>
<reference evidence="2" key="1">
    <citation type="submission" date="2019-08" db="EMBL/GenBank/DDBJ databases">
        <authorList>
            <person name="Kucharzyk K."/>
            <person name="Murdoch R.W."/>
            <person name="Higgins S."/>
            <person name="Loffler F."/>
        </authorList>
    </citation>
    <scope>NUCLEOTIDE SEQUENCE</scope>
</reference>
<protein>
    <submittedName>
        <fullName evidence="2">Uncharacterized protein</fullName>
    </submittedName>
</protein>
<dbReference type="Gene3D" id="1.25.40.10">
    <property type="entry name" value="Tetratricopeptide repeat domain"/>
    <property type="match status" value="1"/>
</dbReference>
<name>A0A644Z0C6_9ZZZZ</name>
<accession>A0A644Z0C6</accession>
<comment type="caution">
    <text evidence="2">The sequence shown here is derived from an EMBL/GenBank/DDBJ whole genome shotgun (WGS) entry which is preliminary data.</text>
</comment>
<evidence type="ECO:0000256" key="1">
    <source>
        <dbReference type="SAM" id="Coils"/>
    </source>
</evidence>
<sequence>MRLGEKFTIKELNRLLVDGKQAYYGDVIYYAINNNLDILELLQNVSYPYMQSYFSYIISYKRECVSSLYDYLLRVPNTLNLNKLNICSCISRNLLMGDGFYSDKYENIFYMYIKYRYDFIKQIYNQNLSDEEILYFLKDKEDRFVVKFNLVQNLKDKDPLKYIKEIKNLIVDNKEYKKAIEILIDKFSKNINESEEIKKLKKQYKSLIENSINIGNINDSLIMINEYETVYCEDSEILNMKSIISILKNNYEEAECLLKKSLFLDSINVNTIFNIAYLKEVKDEKDEAIMFYKKIIDMSEEKSLILEVKEKIKLIQES</sequence>
<feature type="coiled-coil region" evidence="1">
    <location>
        <begin position="166"/>
        <end position="210"/>
    </location>
</feature>